<dbReference type="RefSeq" id="WP_063181020.1">
    <property type="nucleotide sequence ID" value="NZ_LQNT01000009.1"/>
</dbReference>
<dbReference type="Pfam" id="PF00378">
    <property type="entry name" value="ECH_1"/>
    <property type="match status" value="1"/>
</dbReference>
<dbReference type="Gene3D" id="3.90.226.10">
    <property type="entry name" value="2-enoyl-CoA Hydratase, Chain A, domain 1"/>
    <property type="match status" value="1"/>
</dbReference>
<comment type="caution">
    <text evidence="2">The sequence shown here is derived from an EMBL/GenBank/DDBJ whole genome shotgun (WGS) entry which is preliminary data.</text>
</comment>
<dbReference type="OrthoDB" id="9775794at2"/>
<evidence type="ECO:0000256" key="1">
    <source>
        <dbReference type="ARBA" id="ARBA00005254"/>
    </source>
</evidence>
<proteinExistence type="inferred from homology"/>
<dbReference type="InterPro" id="IPR001753">
    <property type="entry name" value="Enoyl-CoA_hydra/iso"/>
</dbReference>
<evidence type="ECO:0000313" key="2">
    <source>
        <dbReference type="EMBL" id="KZE38965.1"/>
    </source>
</evidence>
<dbReference type="PANTHER" id="PTHR43684:SF4">
    <property type="entry name" value="ENOYL-COA HYDRATASE_ISOMERASE FAMILY PROTEIN (AFU_ORTHOLOGUE AFUA_1G01890)"/>
    <property type="match status" value="1"/>
</dbReference>
<sequence>MYETISVETNGGIQTIFLDRPEAMNTFSETMMEELIDAYTKAGEDDDVQVIIVTGKGRAFCAGMDLSQGDDVFTSTESFDDFRDTGGRVSLAVYRLNKPVIAAINGAAVGIGITMTLPMDIRIAAPAAKVGFIFGQRGIGPEAASGYFLPRIVGHAKALEWVYTGRIFRADAEKDSGLFQYIDDDPYARAVQLAEEMIGNTSPVSRAFSRQLFYSMLGSDHPEESHLAESKFLHWISDSQDVKEGIASFKEKRPAEFPMRAGELPDFFTEKKGAGV</sequence>
<dbReference type="Gene3D" id="1.10.12.10">
    <property type="entry name" value="Lyase 2-enoyl-coa Hydratase, Chain A, domain 2"/>
    <property type="match status" value="1"/>
</dbReference>
<reference evidence="2 3" key="1">
    <citation type="submission" date="2016-01" db="EMBL/GenBank/DDBJ databases">
        <title>Whole genome sequencing of Bhargavaea cecembensis T14.</title>
        <authorList>
            <person name="Hong K.W."/>
        </authorList>
    </citation>
    <scope>NUCLEOTIDE SEQUENCE [LARGE SCALE GENOMIC DNA]</scope>
    <source>
        <strain evidence="2 3">T14</strain>
    </source>
</reference>
<comment type="similarity">
    <text evidence="1">Belongs to the enoyl-CoA hydratase/isomerase family.</text>
</comment>
<dbReference type="PANTHER" id="PTHR43684">
    <property type="match status" value="1"/>
</dbReference>
<dbReference type="InterPro" id="IPR051053">
    <property type="entry name" value="ECH/Chromodomain_protein"/>
</dbReference>
<organism evidence="2 3">
    <name type="scientific">Bhargavaea cecembensis</name>
    <dbReference type="NCBI Taxonomy" id="394098"/>
    <lineage>
        <taxon>Bacteria</taxon>
        <taxon>Bacillati</taxon>
        <taxon>Bacillota</taxon>
        <taxon>Bacilli</taxon>
        <taxon>Bacillales</taxon>
        <taxon>Caryophanaceae</taxon>
        <taxon>Bhargavaea</taxon>
    </lineage>
</organism>
<dbReference type="InterPro" id="IPR029045">
    <property type="entry name" value="ClpP/crotonase-like_dom_sf"/>
</dbReference>
<gene>
    <name evidence="2" type="ORF">AV656_08690</name>
</gene>
<accession>A0A165H705</accession>
<evidence type="ECO:0000313" key="3">
    <source>
        <dbReference type="Proteomes" id="UP000076490"/>
    </source>
</evidence>
<name>A0A165H705_9BACL</name>
<protein>
    <submittedName>
        <fullName evidence="2">Enoyl-CoA hydratase</fullName>
    </submittedName>
</protein>
<dbReference type="CDD" id="cd06558">
    <property type="entry name" value="crotonase-like"/>
    <property type="match status" value="1"/>
</dbReference>
<dbReference type="AlphaFoldDB" id="A0A165H705"/>
<dbReference type="InterPro" id="IPR014748">
    <property type="entry name" value="Enoyl-CoA_hydra_C"/>
</dbReference>
<dbReference type="Proteomes" id="UP000076490">
    <property type="component" value="Unassembled WGS sequence"/>
</dbReference>
<dbReference type="NCBIfam" id="NF006109">
    <property type="entry name" value="PRK08260.1"/>
    <property type="match status" value="1"/>
</dbReference>
<dbReference type="SUPFAM" id="SSF52096">
    <property type="entry name" value="ClpP/crotonase"/>
    <property type="match status" value="1"/>
</dbReference>
<dbReference type="EMBL" id="LQNT01000009">
    <property type="protein sequence ID" value="KZE38965.1"/>
    <property type="molecule type" value="Genomic_DNA"/>
</dbReference>
<dbReference type="GO" id="GO:0003824">
    <property type="term" value="F:catalytic activity"/>
    <property type="evidence" value="ECO:0007669"/>
    <property type="project" value="UniProtKB-ARBA"/>
</dbReference>